<organism evidence="4 5">
    <name type="scientific">Micromonospora sediminimaris</name>
    <dbReference type="NCBI Taxonomy" id="547162"/>
    <lineage>
        <taxon>Bacteria</taxon>
        <taxon>Bacillati</taxon>
        <taxon>Actinomycetota</taxon>
        <taxon>Actinomycetes</taxon>
        <taxon>Micromonosporales</taxon>
        <taxon>Micromonosporaceae</taxon>
        <taxon>Micromonospora</taxon>
    </lineage>
</organism>
<feature type="domain" description="OmpR/PhoB-type" evidence="3">
    <location>
        <begin position="72"/>
        <end position="167"/>
    </location>
</feature>
<dbReference type="InterPro" id="IPR016032">
    <property type="entry name" value="Sig_transdc_resp-reg_C-effctor"/>
</dbReference>
<dbReference type="InterPro" id="IPR036388">
    <property type="entry name" value="WH-like_DNA-bd_sf"/>
</dbReference>
<sequence>MQAMVDVKNRVKFVRWPAESDIRAECHEQQHLCLLIVEHGAAPPDQLSLYEDWVRPPIGREDLQVRVRQLAARAVLNEKPVLDPAGMLYFNNTSVTLSLMQCEMLAPLLTRYGQLVYRTELREILESSGASSSSNALDLHVMRLRRRLEIVGLAIRTVWGRGFFVEPGSRASTPRVDTRRAVTAVSKKDRSR</sequence>
<evidence type="ECO:0000256" key="2">
    <source>
        <dbReference type="PROSITE-ProRule" id="PRU01091"/>
    </source>
</evidence>
<dbReference type="Gene3D" id="1.10.10.10">
    <property type="entry name" value="Winged helix-like DNA-binding domain superfamily/Winged helix DNA-binding domain"/>
    <property type="match status" value="1"/>
</dbReference>
<dbReference type="GO" id="GO:0006355">
    <property type="term" value="P:regulation of DNA-templated transcription"/>
    <property type="evidence" value="ECO:0007669"/>
    <property type="project" value="InterPro"/>
</dbReference>
<accession>A0A9W5UR13</accession>
<dbReference type="PROSITE" id="PS51755">
    <property type="entry name" value="OMPR_PHOB"/>
    <property type="match status" value="1"/>
</dbReference>
<proteinExistence type="predicted"/>
<name>A0A9W5UR13_9ACTN</name>
<dbReference type="Proteomes" id="UP000607311">
    <property type="component" value="Unassembled WGS sequence"/>
</dbReference>
<keyword evidence="1 2" id="KW-0238">DNA-binding</keyword>
<dbReference type="EMBL" id="BOPD01000010">
    <property type="protein sequence ID" value="GIJ32663.1"/>
    <property type="molecule type" value="Genomic_DNA"/>
</dbReference>
<dbReference type="AlphaFoldDB" id="A0A9W5UR13"/>
<evidence type="ECO:0000259" key="3">
    <source>
        <dbReference type="PROSITE" id="PS51755"/>
    </source>
</evidence>
<evidence type="ECO:0000256" key="1">
    <source>
        <dbReference type="ARBA" id="ARBA00023125"/>
    </source>
</evidence>
<evidence type="ECO:0000313" key="5">
    <source>
        <dbReference type="Proteomes" id="UP000607311"/>
    </source>
</evidence>
<feature type="DNA-binding region" description="OmpR/PhoB-type" evidence="2">
    <location>
        <begin position="72"/>
        <end position="167"/>
    </location>
</feature>
<dbReference type="SMART" id="SM00862">
    <property type="entry name" value="Trans_reg_C"/>
    <property type="match status" value="1"/>
</dbReference>
<dbReference type="Pfam" id="PF00486">
    <property type="entry name" value="Trans_reg_C"/>
    <property type="match status" value="1"/>
</dbReference>
<gene>
    <name evidence="4" type="ORF">Vse01_18110</name>
</gene>
<keyword evidence="5" id="KW-1185">Reference proteome</keyword>
<dbReference type="SUPFAM" id="SSF46894">
    <property type="entry name" value="C-terminal effector domain of the bipartite response regulators"/>
    <property type="match status" value="1"/>
</dbReference>
<protein>
    <recommendedName>
        <fullName evidence="3">OmpR/PhoB-type domain-containing protein</fullName>
    </recommendedName>
</protein>
<evidence type="ECO:0000313" key="4">
    <source>
        <dbReference type="EMBL" id="GIJ32663.1"/>
    </source>
</evidence>
<comment type="caution">
    <text evidence="4">The sequence shown here is derived from an EMBL/GenBank/DDBJ whole genome shotgun (WGS) entry which is preliminary data.</text>
</comment>
<reference evidence="4" key="1">
    <citation type="submission" date="2021-01" db="EMBL/GenBank/DDBJ databases">
        <title>Whole genome shotgun sequence of Verrucosispora sediminis NBRC 107745.</title>
        <authorList>
            <person name="Komaki H."/>
            <person name="Tamura T."/>
        </authorList>
    </citation>
    <scope>NUCLEOTIDE SEQUENCE</scope>
    <source>
        <strain evidence="4">NBRC 107745</strain>
    </source>
</reference>
<dbReference type="GO" id="GO:0003677">
    <property type="term" value="F:DNA binding"/>
    <property type="evidence" value="ECO:0007669"/>
    <property type="project" value="UniProtKB-UniRule"/>
</dbReference>
<dbReference type="GO" id="GO:0000160">
    <property type="term" value="P:phosphorelay signal transduction system"/>
    <property type="evidence" value="ECO:0007669"/>
    <property type="project" value="InterPro"/>
</dbReference>
<dbReference type="OrthoDB" id="3471838at2"/>
<dbReference type="InterPro" id="IPR001867">
    <property type="entry name" value="OmpR/PhoB-type_DNA-bd"/>
</dbReference>